<feature type="domain" description="GAF" evidence="2">
    <location>
        <begin position="29"/>
        <end position="174"/>
    </location>
</feature>
<sequence length="404" mass="43463">MTFELTDPFGDHGIRRVAAITDEALVQLSVADLLDELLERVRKLLKVDTAAVLLLDHSSQSLVATAAKGIEEEVRQGVRIPMSSGFAGRIAAEREPIILEHVDSKNVWNPLLWRKGIRSLLGVPMVTEGAVVGVLHVGTLSPRRFTEEDVKLLQLVATRAALATRARLSDADRAAAVTLQRSLLPYQLPTLPGLDVAARYVTGEGGVGGDWYDVFHLPSGALCLVVGDVIGRGLHAAMVMGRLRSDLRAYSLDTEDPGLLLGKLDRNVHHFGPDTLATVVCVVVETSLDVMSISVAGHLPPIMAGPKGEASVLDLRTDLAIGAAPGQVRHSNRIAFGPGSVLCLYTDGLVERRDASIDERIDLLRRTVSTDRAEAVCASVMNQLVGSRHVPDDIALLSLRRLPL</sequence>
<evidence type="ECO:0000313" key="5">
    <source>
        <dbReference type="Proteomes" id="UP000579605"/>
    </source>
</evidence>
<dbReference type="PANTHER" id="PTHR43156">
    <property type="entry name" value="STAGE II SPORULATION PROTEIN E-RELATED"/>
    <property type="match status" value="1"/>
</dbReference>
<accession>A0A852Z4E3</accession>
<keyword evidence="5" id="KW-1185">Reference proteome</keyword>
<feature type="domain" description="PPM-type phosphatase" evidence="3">
    <location>
        <begin position="191"/>
        <end position="401"/>
    </location>
</feature>
<gene>
    <name evidence="4" type="ORF">F4554_000329</name>
</gene>
<dbReference type="InterPro" id="IPR036457">
    <property type="entry name" value="PPM-type-like_dom_sf"/>
</dbReference>
<dbReference type="SUPFAM" id="SSF81606">
    <property type="entry name" value="PP2C-like"/>
    <property type="match status" value="1"/>
</dbReference>
<dbReference type="SUPFAM" id="SSF55781">
    <property type="entry name" value="GAF domain-like"/>
    <property type="match status" value="1"/>
</dbReference>
<dbReference type="GO" id="GO:0016791">
    <property type="term" value="F:phosphatase activity"/>
    <property type="evidence" value="ECO:0007669"/>
    <property type="project" value="TreeGrafter"/>
</dbReference>
<dbReference type="SMART" id="SM00065">
    <property type="entry name" value="GAF"/>
    <property type="match status" value="1"/>
</dbReference>
<evidence type="ECO:0000259" key="3">
    <source>
        <dbReference type="SMART" id="SM00331"/>
    </source>
</evidence>
<dbReference type="InterPro" id="IPR003018">
    <property type="entry name" value="GAF"/>
</dbReference>
<comment type="caution">
    <text evidence="4">The sequence shown here is derived from an EMBL/GenBank/DDBJ whole genome shotgun (WGS) entry which is preliminary data.</text>
</comment>
<dbReference type="InterPro" id="IPR052016">
    <property type="entry name" value="Bact_Sigma-Reg"/>
</dbReference>
<evidence type="ECO:0000259" key="2">
    <source>
        <dbReference type="SMART" id="SM00065"/>
    </source>
</evidence>
<dbReference type="PANTHER" id="PTHR43156:SF2">
    <property type="entry name" value="STAGE II SPORULATION PROTEIN E"/>
    <property type="match status" value="1"/>
</dbReference>
<proteinExistence type="predicted"/>
<dbReference type="InterPro" id="IPR029016">
    <property type="entry name" value="GAF-like_dom_sf"/>
</dbReference>
<dbReference type="Gene3D" id="3.60.40.10">
    <property type="entry name" value="PPM-type phosphatase domain"/>
    <property type="match status" value="1"/>
</dbReference>
<evidence type="ECO:0000256" key="1">
    <source>
        <dbReference type="ARBA" id="ARBA00022801"/>
    </source>
</evidence>
<dbReference type="Gene3D" id="3.30.450.40">
    <property type="match status" value="1"/>
</dbReference>
<keyword evidence="1" id="KW-0378">Hydrolase</keyword>
<reference evidence="4 5" key="1">
    <citation type="submission" date="2020-07" db="EMBL/GenBank/DDBJ databases">
        <title>Sequencing the genomes of 1000 actinobacteria strains.</title>
        <authorList>
            <person name="Klenk H.-P."/>
        </authorList>
    </citation>
    <scope>NUCLEOTIDE SEQUENCE [LARGE SCALE GENOMIC DNA]</scope>
    <source>
        <strain evidence="4 5">DSM 18448</strain>
    </source>
</reference>
<dbReference type="Pfam" id="PF07228">
    <property type="entry name" value="SpoIIE"/>
    <property type="match status" value="1"/>
</dbReference>
<dbReference type="RefSeq" id="WP_179785712.1">
    <property type="nucleotide sequence ID" value="NZ_BAAARR010000034.1"/>
</dbReference>
<dbReference type="AlphaFoldDB" id="A0A852Z4E3"/>
<dbReference type="Pfam" id="PF13185">
    <property type="entry name" value="GAF_2"/>
    <property type="match status" value="1"/>
</dbReference>
<evidence type="ECO:0000313" key="4">
    <source>
        <dbReference type="EMBL" id="NYH87691.1"/>
    </source>
</evidence>
<dbReference type="InterPro" id="IPR001932">
    <property type="entry name" value="PPM-type_phosphatase-like_dom"/>
</dbReference>
<name>A0A852Z4E3_9ACTN</name>
<dbReference type="SMART" id="SM00331">
    <property type="entry name" value="PP2C_SIG"/>
    <property type="match status" value="1"/>
</dbReference>
<protein>
    <submittedName>
        <fullName evidence="4">Putative methionine-R-sulfoxide reductase with GAF domain</fullName>
    </submittedName>
</protein>
<dbReference type="Proteomes" id="UP000579605">
    <property type="component" value="Unassembled WGS sequence"/>
</dbReference>
<dbReference type="EMBL" id="JACBZH010000001">
    <property type="protein sequence ID" value="NYH87691.1"/>
    <property type="molecule type" value="Genomic_DNA"/>
</dbReference>
<organism evidence="4 5">
    <name type="scientific">Actinopolymorpha rutila</name>
    <dbReference type="NCBI Taxonomy" id="446787"/>
    <lineage>
        <taxon>Bacteria</taxon>
        <taxon>Bacillati</taxon>
        <taxon>Actinomycetota</taxon>
        <taxon>Actinomycetes</taxon>
        <taxon>Propionibacteriales</taxon>
        <taxon>Actinopolymorphaceae</taxon>
        <taxon>Actinopolymorpha</taxon>
    </lineage>
</organism>